<dbReference type="AlphaFoldDB" id="A0AAQ1P3W5"/>
<proteinExistence type="predicted"/>
<dbReference type="Proteomes" id="UP000234460">
    <property type="component" value="Chromosome LMANV2"/>
</dbReference>
<protein>
    <submittedName>
        <fullName evidence="1">Uncharacterized protein</fullName>
    </submittedName>
</protein>
<gene>
    <name evidence="1" type="ORF">LMANV2_90036</name>
</gene>
<organism evidence="1 2">
    <name type="scientific">Leptospira interrogans serovar Manilae</name>
    <dbReference type="NCBI Taxonomy" id="214675"/>
    <lineage>
        <taxon>Bacteria</taxon>
        <taxon>Pseudomonadati</taxon>
        <taxon>Spirochaetota</taxon>
        <taxon>Spirochaetia</taxon>
        <taxon>Leptospirales</taxon>
        <taxon>Leptospiraceae</taxon>
        <taxon>Leptospira</taxon>
    </lineage>
</organism>
<evidence type="ECO:0000313" key="1">
    <source>
        <dbReference type="EMBL" id="SOR63842.1"/>
    </source>
</evidence>
<reference evidence="1 2" key="1">
    <citation type="submission" date="2017-11" db="EMBL/GenBank/DDBJ databases">
        <authorList>
            <person name="Lechat P."/>
        </authorList>
    </citation>
    <scope>NUCLEOTIDE SEQUENCE [LARGE SCALE GENOMIC DNA]</scope>
    <source>
        <strain evidence="1">L495</strain>
    </source>
</reference>
<accession>A0AAQ1P3W5</accession>
<sequence length="57" mass="6721">MLSCLMKPNLFQFLQIFLDVVVPTFSKGIYKIQILYYSELCNKIPIFFTLKTVLRSN</sequence>
<comment type="caution">
    <text evidence="1">The sequence shown here is derived from an EMBL/GenBank/DDBJ whole genome shotgun (WGS) entry which is preliminary data.</text>
</comment>
<evidence type="ECO:0000313" key="2">
    <source>
        <dbReference type="Proteomes" id="UP000234460"/>
    </source>
</evidence>
<name>A0AAQ1P3W5_LEPIR</name>
<dbReference type="EMBL" id="OEJX01000088">
    <property type="protein sequence ID" value="SOR63842.1"/>
    <property type="molecule type" value="Genomic_DNA"/>
</dbReference>